<gene>
    <name evidence="1" type="ORF">EV421DRAFT_43668</name>
</gene>
<accession>A0AA39N3Q4</accession>
<sequence>MHSASHQSSSVFSQSRYSVLSLLGRRAGALRWDHYSSRTPSGRCSCSGGAASILYLDFSSAGVILCMTLSALAKHSARLLLFHFVTISPTAQFGLPSQDSPKIEQQTPRQMNALRYLVFLFFAFHSQMCLQHACKAWLAPFVDHWKGAYWASATFRLLFAQAENVSECSFAIPHLDHPSLPCFRVYCINEHCRMFFALFHGCTRPL</sequence>
<dbReference type="AlphaFoldDB" id="A0AA39N3Q4"/>
<protein>
    <submittedName>
        <fullName evidence="1">Uncharacterized protein</fullName>
    </submittedName>
</protein>
<proteinExistence type="predicted"/>
<organism evidence="1 2">
    <name type="scientific">Armillaria borealis</name>
    <dbReference type="NCBI Taxonomy" id="47425"/>
    <lineage>
        <taxon>Eukaryota</taxon>
        <taxon>Fungi</taxon>
        <taxon>Dikarya</taxon>
        <taxon>Basidiomycota</taxon>
        <taxon>Agaricomycotina</taxon>
        <taxon>Agaricomycetes</taxon>
        <taxon>Agaricomycetidae</taxon>
        <taxon>Agaricales</taxon>
        <taxon>Marasmiineae</taxon>
        <taxon>Physalacriaceae</taxon>
        <taxon>Armillaria</taxon>
    </lineage>
</organism>
<comment type="caution">
    <text evidence="1">The sequence shown here is derived from an EMBL/GenBank/DDBJ whole genome shotgun (WGS) entry which is preliminary data.</text>
</comment>
<dbReference type="EMBL" id="JAUEPT010000001">
    <property type="protein sequence ID" value="KAK0456274.1"/>
    <property type="molecule type" value="Genomic_DNA"/>
</dbReference>
<evidence type="ECO:0000313" key="2">
    <source>
        <dbReference type="Proteomes" id="UP001175226"/>
    </source>
</evidence>
<reference evidence="1" key="1">
    <citation type="submission" date="2023-06" db="EMBL/GenBank/DDBJ databases">
        <authorList>
            <consortium name="Lawrence Berkeley National Laboratory"/>
            <person name="Ahrendt S."/>
            <person name="Sahu N."/>
            <person name="Indic B."/>
            <person name="Wong-Bajracharya J."/>
            <person name="Merenyi Z."/>
            <person name="Ke H.-M."/>
            <person name="Monk M."/>
            <person name="Kocsube S."/>
            <person name="Drula E."/>
            <person name="Lipzen A."/>
            <person name="Balint B."/>
            <person name="Henrissat B."/>
            <person name="Andreopoulos B."/>
            <person name="Martin F.M."/>
            <person name="Harder C.B."/>
            <person name="Rigling D."/>
            <person name="Ford K.L."/>
            <person name="Foster G.D."/>
            <person name="Pangilinan J."/>
            <person name="Papanicolaou A."/>
            <person name="Barry K."/>
            <person name="LaButti K."/>
            <person name="Viragh M."/>
            <person name="Koriabine M."/>
            <person name="Yan M."/>
            <person name="Riley R."/>
            <person name="Champramary S."/>
            <person name="Plett K.L."/>
            <person name="Tsai I.J."/>
            <person name="Slot J."/>
            <person name="Sipos G."/>
            <person name="Plett J."/>
            <person name="Nagy L.G."/>
            <person name="Grigoriev I.V."/>
        </authorList>
    </citation>
    <scope>NUCLEOTIDE SEQUENCE</scope>
    <source>
        <strain evidence="1">FPL87.14</strain>
    </source>
</reference>
<name>A0AA39N3Q4_9AGAR</name>
<dbReference type="Proteomes" id="UP001175226">
    <property type="component" value="Unassembled WGS sequence"/>
</dbReference>
<keyword evidence="2" id="KW-1185">Reference proteome</keyword>
<evidence type="ECO:0000313" key="1">
    <source>
        <dbReference type="EMBL" id="KAK0456274.1"/>
    </source>
</evidence>